<proteinExistence type="predicted"/>
<accession>A0ABW0NY05</accession>
<sequence length="225" mass="25365">MSASLAFNTDTDRSTVWIHQKDRLVARFGMMAYEIMSPAAPEQMLTFGRVVSAQSWLEFRDKVRAAYGFEVVDGLTPRRFHQELGLSFGYDSTDEIFEIAVSAISRLSNPLRHNIWGRDRVTRASVKACIDQNRLAPTFIPMGVRGRVAPGWDSQRVAYFVVNPDPWPISIEVTSPCGAWTIDDGFHRLAGAIYRQTPTILVALSGYVDGWDHCFPKRVPIKLQT</sequence>
<name>A0ABW0NY05_9HYPH</name>
<dbReference type="EMBL" id="JBHSLU010000017">
    <property type="protein sequence ID" value="MFC5505386.1"/>
    <property type="molecule type" value="Genomic_DNA"/>
</dbReference>
<keyword evidence="2" id="KW-1185">Reference proteome</keyword>
<evidence type="ECO:0000313" key="2">
    <source>
        <dbReference type="Proteomes" id="UP001596060"/>
    </source>
</evidence>
<dbReference type="RefSeq" id="WP_377816506.1">
    <property type="nucleotide sequence ID" value="NZ_JBHSLU010000017.1"/>
</dbReference>
<evidence type="ECO:0000313" key="1">
    <source>
        <dbReference type="EMBL" id="MFC5505386.1"/>
    </source>
</evidence>
<organism evidence="1 2">
    <name type="scientific">Bosea massiliensis</name>
    <dbReference type="NCBI Taxonomy" id="151419"/>
    <lineage>
        <taxon>Bacteria</taxon>
        <taxon>Pseudomonadati</taxon>
        <taxon>Pseudomonadota</taxon>
        <taxon>Alphaproteobacteria</taxon>
        <taxon>Hyphomicrobiales</taxon>
        <taxon>Boseaceae</taxon>
        <taxon>Bosea</taxon>
    </lineage>
</organism>
<dbReference type="Proteomes" id="UP001596060">
    <property type="component" value="Unassembled WGS sequence"/>
</dbReference>
<reference evidence="2" key="1">
    <citation type="journal article" date="2019" name="Int. J. Syst. Evol. Microbiol.">
        <title>The Global Catalogue of Microorganisms (GCM) 10K type strain sequencing project: providing services to taxonomists for standard genome sequencing and annotation.</title>
        <authorList>
            <consortium name="The Broad Institute Genomics Platform"/>
            <consortium name="The Broad Institute Genome Sequencing Center for Infectious Disease"/>
            <person name="Wu L."/>
            <person name="Ma J."/>
        </authorList>
    </citation>
    <scope>NUCLEOTIDE SEQUENCE [LARGE SCALE GENOMIC DNA]</scope>
    <source>
        <strain evidence="2">CCUG 43117</strain>
    </source>
</reference>
<gene>
    <name evidence="1" type="ORF">ACFPN9_08960</name>
</gene>
<comment type="caution">
    <text evidence="1">The sequence shown here is derived from an EMBL/GenBank/DDBJ whole genome shotgun (WGS) entry which is preliminary data.</text>
</comment>
<protein>
    <submittedName>
        <fullName evidence="1">Uncharacterized protein</fullName>
    </submittedName>
</protein>